<gene>
    <name evidence="2" type="ORF">RFULGI_LOCUS2201</name>
</gene>
<dbReference type="AlphaFoldDB" id="A0A9N8ZHD1"/>
<feature type="compositionally biased region" description="Polar residues" evidence="1">
    <location>
        <begin position="1"/>
        <end position="19"/>
    </location>
</feature>
<organism evidence="2 3">
    <name type="scientific">Racocetra fulgida</name>
    <dbReference type="NCBI Taxonomy" id="60492"/>
    <lineage>
        <taxon>Eukaryota</taxon>
        <taxon>Fungi</taxon>
        <taxon>Fungi incertae sedis</taxon>
        <taxon>Mucoromycota</taxon>
        <taxon>Glomeromycotina</taxon>
        <taxon>Glomeromycetes</taxon>
        <taxon>Diversisporales</taxon>
        <taxon>Gigasporaceae</taxon>
        <taxon>Racocetra</taxon>
    </lineage>
</organism>
<comment type="caution">
    <text evidence="2">The sequence shown here is derived from an EMBL/GenBank/DDBJ whole genome shotgun (WGS) entry which is preliminary data.</text>
</comment>
<feature type="region of interest" description="Disordered" evidence="1">
    <location>
        <begin position="1"/>
        <end position="33"/>
    </location>
</feature>
<evidence type="ECO:0000313" key="3">
    <source>
        <dbReference type="Proteomes" id="UP000789396"/>
    </source>
</evidence>
<dbReference type="OrthoDB" id="10568954at2759"/>
<name>A0A9N8ZHD1_9GLOM</name>
<sequence>MSNSSTEVAIQEGAQSSSFDVEADDSSDPISIPSSLKEKKVCIKTSNITNESIQCADSLSDEYSNSDEANDERNFDAALTSLLEAKETISSNLTEDSSLQSINEVVTMKFKYSGLLITNNVQENTSNIVNELTVEDKCNECDEMEDIQMS</sequence>
<dbReference type="EMBL" id="CAJVPZ010001599">
    <property type="protein sequence ID" value="CAG8495842.1"/>
    <property type="molecule type" value="Genomic_DNA"/>
</dbReference>
<accession>A0A9N8ZHD1</accession>
<reference evidence="2" key="1">
    <citation type="submission" date="2021-06" db="EMBL/GenBank/DDBJ databases">
        <authorList>
            <person name="Kallberg Y."/>
            <person name="Tangrot J."/>
            <person name="Rosling A."/>
        </authorList>
    </citation>
    <scope>NUCLEOTIDE SEQUENCE</scope>
    <source>
        <strain evidence="2">IN212</strain>
    </source>
</reference>
<protein>
    <submittedName>
        <fullName evidence="2">10933_t:CDS:1</fullName>
    </submittedName>
</protein>
<evidence type="ECO:0000313" key="2">
    <source>
        <dbReference type="EMBL" id="CAG8495842.1"/>
    </source>
</evidence>
<keyword evidence="3" id="KW-1185">Reference proteome</keyword>
<proteinExistence type="predicted"/>
<dbReference type="Proteomes" id="UP000789396">
    <property type="component" value="Unassembled WGS sequence"/>
</dbReference>
<evidence type="ECO:0000256" key="1">
    <source>
        <dbReference type="SAM" id="MobiDB-lite"/>
    </source>
</evidence>